<dbReference type="OrthoDB" id="9812105at2"/>
<reference evidence="5 6" key="1">
    <citation type="submission" date="2019-04" db="EMBL/GenBank/DDBJ databases">
        <title>Microbes associate with the intestines of laboratory mice.</title>
        <authorList>
            <person name="Navarre W."/>
            <person name="Wong E."/>
            <person name="Huang K."/>
            <person name="Tropini C."/>
            <person name="Ng K."/>
            <person name="Yu B."/>
        </authorList>
    </citation>
    <scope>NUCLEOTIDE SEQUENCE [LARGE SCALE GENOMIC DNA]</scope>
    <source>
        <strain evidence="5 6">NM50_B9-20</strain>
    </source>
</reference>
<evidence type="ECO:0000256" key="2">
    <source>
        <dbReference type="ARBA" id="ARBA00022857"/>
    </source>
</evidence>
<comment type="similarity">
    <text evidence="1">Belongs to the nitroreductase family.</text>
</comment>
<comment type="caution">
    <text evidence="5">The sequence shown here is derived from an EMBL/GenBank/DDBJ whole genome shotgun (WGS) entry which is preliminary data.</text>
</comment>
<dbReference type="InterPro" id="IPR033878">
    <property type="entry name" value="NfsB-like"/>
</dbReference>
<keyword evidence="6" id="KW-1185">Reference proteome</keyword>
<protein>
    <submittedName>
        <fullName evidence="5">NAD(P)H-dependent oxidoreductase</fullName>
    </submittedName>
</protein>
<accession>A0A4S2DS88</accession>
<proteinExistence type="inferred from homology"/>
<feature type="domain" description="Nitroreductase" evidence="4">
    <location>
        <begin position="12"/>
        <end position="175"/>
    </location>
</feature>
<dbReference type="RefSeq" id="WP_136005079.1">
    <property type="nucleotide sequence ID" value="NZ_SRYR01000001.1"/>
</dbReference>
<gene>
    <name evidence="5" type="ORF">E5347_04610</name>
</gene>
<sequence length="217" mass="24579">MNRNEVMNVLNFRHACKEFDKEKKIATEDVEVILEAGRLSPSSLGIEPWKFLVIENEELKDELGAVCWGGKTQMPTCSHLIVVLSRKAKELRYDSSYTNHILKDVKKLPEEAALKFKSLMKTLEEERYKDDKDIEAYASNQVYIAVGNMMTAAAMLGIDSCAIGGIDKATVEKMLIDKGVLDTEKFNISLCLAFGYRVKEAGEKLRQEMSEIVTWMK</sequence>
<keyword evidence="2" id="KW-0521">NADP</keyword>
<dbReference type="GO" id="GO:0016491">
    <property type="term" value="F:oxidoreductase activity"/>
    <property type="evidence" value="ECO:0007669"/>
    <property type="project" value="UniProtKB-KW"/>
</dbReference>
<dbReference type="Gene3D" id="3.40.109.10">
    <property type="entry name" value="NADH Oxidase"/>
    <property type="match status" value="1"/>
</dbReference>
<evidence type="ECO:0000313" key="6">
    <source>
        <dbReference type="Proteomes" id="UP000306888"/>
    </source>
</evidence>
<evidence type="ECO:0000256" key="1">
    <source>
        <dbReference type="ARBA" id="ARBA00007118"/>
    </source>
</evidence>
<evidence type="ECO:0000256" key="3">
    <source>
        <dbReference type="ARBA" id="ARBA00023002"/>
    </source>
</evidence>
<dbReference type="AlphaFoldDB" id="A0A4S2DS88"/>
<organism evidence="5 6">
    <name type="scientific">Clostridium sartagoforme</name>
    <dbReference type="NCBI Taxonomy" id="84031"/>
    <lineage>
        <taxon>Bacteria</taxon>
        <taxon>Bacillati</taxon>
        <taxon>Bacillota</taxon>
        <taxon>Clostridia</taxon>
        <taxon>Eubacteriales</taxon>
        <taxon>Clostridiaceae</taxon>
        <taxon>Clostridium</taxon>
    </lineage>
</organism>
<dbReference type="CDD" id="cd02149">
    <property type="entry name" value="NfsB-like"/>
    <property type="match status" value="1"/>
</dbReference>
<dbReference type="PANTHER" id="PTHR43673:SF10">
    <property type="entry name" value="NADH DEHYDROGENASE_NAD(P)H NITROREDUCTASE XCC3605-RELATED"/>
    <property type="match status" value="1"/>
</dbReference>
<dbReference type="InterPro" id="IPR000415">
    <property type="entry name" value="Nitroreductase-like"/>
</dbReference>
<dbReference type="EMBL" id="SRYR01000001">
    <property type="protein sequence ID" value="TGY44103.1"/>
    <property type="molecule type" value="Genomic_DNA"/>
</dbReference>
<dbReference type="PANTHER" id="PTHR43673">
    <property type="entry name" value="NAD(P)H NITROREDUCTASE YDGI-RELATED"/>
    <property type="match status" value="1"/>
</dbReference>
<dbReference type="InterPro" id="IPR029479">
    <property type="entry name" value="Nitroreductase"/>
</dbReference>
<evidence type="ECO:0000313" key="5">
    <source>
        <dbReference type="EMBL" id="TGY44103.1"/>
    </source>
</evidence>
<keyword evidence="3" id="KW-0560">Oxidoreductase</keyword>
<dbReference type="Pfam" id="PF00881">
    <property type="entry name" value="Nitroreductase"/>
    <property type="match status" value="1"/>
</dbReference>
<dbReference type="Proteomes" id="UP000306888">
    <property type="component" value="Unassembled WGS sequence"/>
</dbReference>
<name>A0A4S2DS88_9CLOT</name>
<dbReference type="SUPFAM" id="SSF55469">
    <property type="entry name" value="FMN-dependent nitroreductase-like"/>
    <property type="match status" value="1"/>
</dbReference>
<evidence type="ECO:0000259" key="4">
    <source>
        <dbReference type="Pfam" id="PF00881"/>
    </source>
</evidence>